<keyword evidence="5 8" id="KW-1133">Transmembrane helix</keyword>
<name>A0AAX4KR30_9TREE</name>
<dbReference type="GO" id="GO:0080139">
    <property type="term" value="F:borate efflux transmembrane transporter activity"/>
    <property type="evidence" value="ECO:0007669"/>
    <property type="project" value="TreeGrafter"/>
</dbReference>
<dbReference type="PANTHER" id="PTHR11453:SF82">
    <property type="entry name" value="BORON TRANSPORTER 1"/>
    <property type="match status" value="1"/>
</dbReference>
<keyword evidence="3" id="KW-0926">Vacuole</keyword>
<feature type="transmembrane region" description="Helical" evidence="8">
    <location>
        <begin position="292"/>
        <end position="310"/>
    </location>
</feature>
<feature type="domain" description="Bicarbonate transporter-like transmembrane" evidence="9">
    <location>
        <begin position="82"/>
        <end position="248"/>
    </location>
</feature>
<keyword evidence="6 8" id="KW-0472">Membrane</keyword>
<evidence type="ECO:0000256" key="2">
    <source>
        <dbReference type="ARBA" id="ARBA00010993"/>
    </source>
</evidence>
<dbReference type="GO" id="GO:0050801">
    <property type="term" value="P:monoatomic ion homeostasis"/>
    <property type="evidence" value="ECO:0007669"/>
    <property type="project" value="TreeGrafter"/>
</dbReference>
<dbReference type="GO" id="GO:0005886">
    <property type="term" value="C:plasma membrane"/>
    <property type="evidence" value="ECO:0007669"/>
    <property type="project" value="TreeGrafter"/>
</dbReference>
<feature type="transmembrane region" description="Helical" evidence="8">
    <location>
        <begin position="222"/>
        <end position="240"/>
    </location>
</feature>
<feature type="transmembrane region" description="Helical" evidence="8">
    <location>
        <begin position="621"/>
        <end position="638"/>
    </location>
</feature>
<dbReference type="GO" id="GO:0006820">
    <property type="term" value="P:monoatomic anion transport"/>
    <property type="evidence" value="ECO:0007669"/>
    <property type="project" value="InterPro"/>
</dbReference>
<feature type="transmembrane region" description="Helical" evidence="8">
    <location>
        <begin position="252"/>
        <end position="272"/>
    </location>
</feature>
<evidence type="ECO:0000256" key="8">
    <source>
        <dbReference type="SAM" id="Phobius"/>
    </source>
</evidence>
<dbReference type="Gene3D" id="1.10.287.570">
    <property type="entry name" value="Helical hairpin bin"/>
    <property type="match status" value="1"/>
</dbReference>
<feature type="compositionally biased region" description="Pro residues" evidence="7">
    <location>
        <begin position="29"/>
        <end position="40"/>
    </location>
</feature>
<dbReference type="GO" id="GO:0005452">
    <property type="term" value="F:solute:inorganic anion antiporter activity"/>
    <property type="evidence" value="ECO:0007669"/>
    <property type="project" value="InterPro"/>
</dbReference>
<evidence type="ECO:0000256" key="3">
    <source>
        <dbReference type="ARBA" id="ARBA00022554"/>
    </source>
</evidence>
<evidence type="ECO:0000256" key="6">
    <source>
        <dbReference type="ARBA" id="ARBA00023136"/>
    </source>
</evidence>
<organism evidence="10 11">
    <name type="scientific">Kwoniella europaea PYCC6329</name>
    <dbReference type="NCBI Taxonomy" id="1423913"/>
    <lineage>
        <taxon>Eukaryota</taxon>
        <taxon>Fungi</taxon>
        <taxon>Dikarya</taxon>
        <taxon>Basidiomycota</taxon>
        <taxon>Agaricomycotina</taxon>
        <taxon>Tremellomycetes</taxon>
        <taxon>Tremellales</taxon>
        <taxon>Cryptococcaceae</taxon>
        <taxon>Kwoniella</taxon>
    </lineage>
</organism>
<dbReference type="FunFam" id="1.10.287.570:FF:000003">
    <property type="entry name" value="Anion exchange family protein"/>
    <property type="match status" value="1"/>
</dbReference>
<dbReference type="Pfam" id="PF00955">
    <property type="entry name" value="HCO3_cotransp"/>
    <property type="match status" value="2"/>
</dbReference>
<feature type="region of interest" description="Disordered" evidence="7">
    <location>
        <begin position="1"/>
        <end position="70"/>
    </location>
</feature>
<evidence type="ECO:0000256" key="7">
    <source>
        <dbReference type="SAM" id="MobiDB-lite"/>
    </source>
</evidence>
<dbReference type="PANTHER" id="PTHR11453">
    <property type="entry name" value="ANION EXCHANGE PROTEIN"/>
    <property type="match status" value="1"/>
</dbReference>
<feature type="transmembrane region" description="Helical" evidence="8">
    <location>
        <begin position="598"/>
        <end position="615"/>
    </location>
</feature>
<keyword evidence="4 8" id="KW-0812">Transmembrane</keyword>
<reference evidence="10 11" key="1">
    <citation type="submission" date="2024-01" db="EMBL/GenBank/DDBJ databases">
        <title>Comparative genomics of Cryptococcus and Kwoniella reveals pathogenesis evolution and contrasting modes of karyotype evolution via chromosome fusion or intercentromeric recombination.</title>
        <authorList>
            <person name="Coelho M.A."/>
            <person name="David-Palma M."/>
            <person name="Shea T."/>
            <person name="Bowers K."/>
            <person name="McGinley-Smith S."/>
            <person name="Mohammad A.W."/>
            <person name="Gnirke A."/>
            <person name="Yurkov A.M."/>
            <person name="Nowrousian M."/>
            <person name="Sun S."/>
            <person name="Cuomo C.A."/>
            <person name="Heitman J."/>
        </authorList>
    </citation>
    <scope>NUCLEOTIDE SEQUENCE [LARGE SCALE GENOMIC DNA]</scope>
    <source>
        <strain evidence="10 11">PYCC6329</strain>
    </source>
</reference>
<evidence type="ECO:0000313" key="10">
    <source>
        <dbReference type="EMBL" id="WWD08459.1"/>
    </source>
</evidence>
<feature type="transmembrane region" description="Helical" evidence="8">
    <location>
        <begin position="385"/>
        <end position="407"/>
    </location>
</feature>
<dbReference type="InterPro" id="IPR003020">
    <property type="entry name" value="HCO3_transpt_euk"/>
</dbReference>
<feature type="domain" description="Bicarbonate transporter-like transmembrane" evidence="9">
    <location>
        <begin position="514"/>
        <end position="654"/>
    </location>
</feature>
<evidence type="ECO:0000259" key="9">
    <source>
        <dbReference type="Pfam" id="PF00955"/>
    </source>
</evidence>
<feature type="compositionally biased region" description="Low complexity" evidence="7">
    <location>
        <begin position="11"/>
        <end position="28"/>
    </location>
</feature>
<dbReference type="GO" id="GO:0000324">
    <property type="term" value="C:fungal-type vacuole"/>
    <property type="evidence" value="ECO:0007669"/>
    <property type="project" value="TreeGrafter"/>
</dbReference>
<feature type="transmembrane region" description="Helical" evidence="8">
    <location>
        <begin position="347"/>
        <end position="364"/>
    </location>
</feature>
<dbReference type="GeneID" id="91105372"/>
<evidence type="ECO:0000256" key="1">
    <source>
        <dbReference type="ARBA" id="ARBA00004128"/>
    </source>
</evidence>
<protein>
    <recommendedName>
        <fullName evidence="9">Bicarbonate transporter-like transmembrane domain-containing protein</fullName>
    </recommendedName>
</protein>
<accession>A0AAX4KR30</accession>
<gene>
    <name evidence="10" type="ORF">V865_006571</name>
</gene>
<feature type="transmembrane region" description="Helical" evidence="8">
    <location>
        <begin position="556"/>
        <end position="578"/>
    </location>
</feature>
<feature type="transmembrane region" description="Helical" evidence="8">
    <location>
        <begin position="142"/>
        <end position="169"/>
    </location>
</feature>
<feature type="compositionally biased region" description="Polar residues" evidence="7">
    <location>
        <begin position="44"/>
        <end position="59"/>
    </location>
</feature>
<dbReference type="GO" id="GO:0005774">
    <property type="term" value="C:vacuolar membrane"/>
    <property type="evidence" value="ECO:0007669"/>
    <property type="project" value="UniProtKB-SubCell"/>
</dbReference>
<sequence>MTSTHHRRPSHSSTSHHLPPLSPSMSRPRPIPPTNPPEPPLTLLHSTTSPITPYRTTSHAPREDDDEKGKRKRKWWRVRLGYGMYNDIRNRIPWYISDWTDAWNYRVIPSTWFIFFANVLPGLAFSLDLIETTGQYGVQEVLLSSFMAAFVASFLGGQPLLISGVTGPITVFNKTIYDIFENKQNGPNYLHFIGWTYLWAAIFHWVAAVMNAVQGLRYVTRFSCDTFGFYVAAVYVQYGIQVVTRQFGQTSTPSAFLGIILAILTLVLPHYFNSVAKSGYINKHFRRFCADYGMPITIIAMTGLAYWGRFDQYVLEDGMTLPTTPTSFQPASDRPWLVRFWQLEGKWVGIALPFGFVLFILFYFDANVSSLIAQGSEYPLRKPPGFHWDFFLLGITTFIAGLLGIPAPNGLIPQAPLHTASLVVMGYEDDSATSSTTAISPTPERSSLDRRETQTDIQLGEMENGNGNNLSKAEQNGLKRRTSIPASEIRRRGNPTKGEDIITRNTKKDEDRREVPVAVVEQRVSNLAQGCLCLILMTKPFEHVLGLIPKGVLAGLFWYMGSDALLTSGVTAKILYLIKDKRATSPSEPLHNVRKSRILWFTIIELIGFGATFAITQTMAAIGFPIIIMLLVPLRILIVPRLGFSEDELAILDGAVASPFTMESVGGSI</sequence>
<comment type="similarity">
    <text evidence="2">Belongs to the anion exchanger (TC 2.A.31) family.</text>
</comment>
<evidence type="ECO:0000313" key="11">
    <source>
        <dbReference type="Proteomes" id="UP001358614"/>
    </source>
</evidence>
<dbReference type="AlphaFoldDB" id="A0AAX4KR30"/>
<proteinExistence type="inferred from homology"/>
<feature type="transmembrane region" description="Helical" evidence="8">
    <location>
        <begin position="189"/>
        <end position="210"/>
    </location>
</feature>
<dbReference type="KEGG" id="ker:91105372"/>
<dbReference type="InterPro" id="IPR011531">
    <property type="entry name" value="HCO3_transpt-like_TM_dom"/>
</dbReference>
<evidence type="ECO:0000256" key="5">
    <source>
        <dbReference type="ARBA" id="ARBA00022989"/>
    </source>
</evidence>
<dbReference type="RefSeq" id="XP_066086426.1">
    <property type="nucleotide sequence ID" value="XM_066230329.1"/>
</dbReference>
<feature type="compositionally biased region" description="Basic residues" evidence="7">
    <location>
        <begin position="1"/>
        <end position="10"/>
    </location>
</feature>
<comment type="subcellular location">
    <subcellularLocation>
        <location evidence="1">Vacuole membrane</location>
        <topology evidence="1">Multi-pass membrane protein</topology>
    </subcellularLocation>
</comment>
<evidence type="ECO:0000256" key="4">
    <source>
        <dbReference type="ARBA" id="ARBA00022692"/>
    </source>
</evidence>
<keyword evidence="11" id="KW-1185">Reference proteome</keyword>
<dbReference type="EMBL" id="CP144090">
    <property type="protein sequence ID" value="WWD08459.1"/>
    <property type="molecule type" value="Genomic_DNA"/>
</dbReference>
<dbReference type="Proteomes" id="UP001358614">
    <property type="component" value="Chromosome 2"/>
</dbReference>
<feature type="region of interest" description="Disordered" evidence="7">
    <location>
        <begin position="432"/>
        <end position="501"/>
    </location>
</feature>
<feature type="compositionally biased region" description="Low complexity" evidence="7">
    <location>
        <begin position="432"/>
        <end position="443"/>
    </location>
</feature>